<dbReference type="Proteomes" id="UP000299102">
    <property type="component" value="Unassembled WGS sequence"/>
</dbReference>
<accession>A0A4C1Z220</accession>
<reference evidence="2 3" key="1">
    <citation type="journal article" date="2019" name="Commun. Biol.">
        <title>The bagworm genome reveals a unique fibroin gene that provides high tensile strength.</title>
        <authorList>
            <person name="Kono N."/>
            <person name="Nakamura H."/>
            <person name="Ohtoshi R."/>
            <person name="Tomita M."/>
            <person name="Numata K."/>
            <person name="Arakawa K."/>
        </authorList>
    </citation>
    <scope>NUCLEOTIDE SEQUENCE [LARGE SCALE GENOMIC DNA]</scope>
</reference>
<evidence type="ECO:0000313" key="3">
    <source>
        <dbReference type="Proteomes" id="UP000299102"/>
    </source>
</evidence>
<protein>
    <submittedName>
        <fullName evidence="2">Uncharacterized protein</fullName>
    </submittedName>
</protein>
<evidence type="ECO:0000313" key="2">
    <source>
        <dbReference type="EMBL" id="GBP82781.1"/>
    </source>
</evidence>
<comment type="caution">
    <text evidence="2">The sequence shown here is derived from an EMBL/GenBank/DDBJ whole genome shotgun (WGS) entry which is preliminary data.</text>
</comment>
<name>A0A4C1Z220_EUMVA</name>
<dbReference type="AlphaFoldDB" id="A0A4C1Z220"/>
<sequence>MIIRKRFRIFQTVNFYNTHQTTHHLYPGHHRRRRRRRHHRRRRRAGAAGAAAAAAGACRACGASSSVLVIGLARADNAKQHNAANNKIDLILNLKQNEAIFEIIFTVKTLTLVRCTLGRPRGGLRSRCVSAGGAGRRAERKRYSGGDFTALSFI</sequence>
<keyword evidence="3" id="KW-1185">Reference proteome</keyword>
<gene>
    <name evidence="2" type="ORF">EVAR_57340_1</name>
</gene>
<dbReference type="EMBL" id="BGZK01001586">
    <property type="protein sequence ID" value="GBP82781.1"/>
    <property type="molecule type" value="Genomic_DNA"/>
</dbReference>
<feature type="compositionally biased region" description="Basic residues" evidence="1">
    <location>
        <begin position="26"/>
        <end position="45"/>
    </location>
</feature>
<evidence type="ECO:0000256" key="1">
    <source>
        <dbReference type="SAM" id="MobiDB-lite"/>
    </source>
</evidence>
<feature type="region of interest" description="Disordered" evidence="1">
    <location>
        <begin position="23"/>
        <end position="46"/>
    </location>
</feature>
<proteinExistence type="predicted"/>
<organism evidence="2 3">
    <name type="scientific">Eumeta variegata</name>
    <name type="common">Bagworm moth</name>
    <name type="synonym">Eumeta japonica</name>
    <dbReference type="NCBI Taxonomy" id="151549"/>
    <lineage>
        <taxon>Eukaryota</taxon>
        <taxon>Metazoa</taxon>
        <taxon>Ecdysozoa</taxon>
        <taxon>Arthropoda</taxon>
        <taxon>Hexapoda</taxon>
        <taxon>Insecta</taxon>
        <taxon>Pterygota</taxon>
        <taxon>Neoptera</taxon>
        <taxon>Endopterygota</taxon>
        <taxon>Lepidoptera</taxon>
        <taxon>Glossata</taxon>
        <taxon>Ditrysia</taxon>
        <taxon>Tineoidea</taxon>
        <taxon>Psychidae</taxon>
        <taxon>Oiketicinae</taxon>
        <taxon>Eumeta</taxon>
    </lineage>
</organism>